<sequence>MVKEIIKRLFISLVTNPILIITYWICCHELASICKFGRMNNNTSILLACTVFFIAIIIFTTITTIKKMKNEEKEPKKLVYKVVWRYISILIIVAITLVYGVRIYKSAINYNGKLSWVIDDIKNKNSVSFDHNNIYEDGVEGIFNDIKKKYTLPNKLYISDNFKLNFNSDGTIISFETFVYGKSDKGKEENYLIYYDKNKSKDIAVELNRNVNSDYNDDKLLEPLISTVKVISIKDTVSKWNENEYGLVYYGKRDWGFNTEGIVNVDEEGNEQQTIDVTSNIIGYTVSLFVPGKENEYTPVRYNLKNNSDWSKSTTVPKENSSENDPQKLDNDNVEFYLSKEVGYRLDITGAAAGSRFYSLSGTVDGGEKWEVINGDPFLGMSGVASEITFINNKLGFLCLSHSGGSNGELYRTEDGGLSYKQISFPVHEVKLDGGATISPFDFPGMPYEQEGTLNMLVGQGADGDYNGDSKVLYQSKDQGITWEFIKEVEKEQ</sequence>
<comment type="caution">
    <text evidence="3">The sequence shown here is derived from an EMBL/GenBank/DDBJ whole genome shotgun (WGS) entry which is preliminary data.</text>
</comment>
<dbReference type="EMBL" id="BAAACI010000011">
    <property type="protein sequence ID" value="GAA0778993.1"/>
    <property type="molecule type" value="Genomic_DNA"/>
</dbReference>
<evidence type="ECO:0000256" key="2">
    <source>
        <dbReference type="SAM" id="Phobius"/>
    </source>
</evidence>
<dbReference type="RefSeq" id="WP_343828007.1">
    <property type="nucleotide sequence ID" value="NZ_BAAACI010000011.1"/>
</dbReference>
<feature type="transmembrane region" description="Helical" evidence="2">
    <location>
        <begin position="45"/>
        <end position="65"/>
    </location>
</feature>
<feature type="compositionally biased region" description="Polar residues" evidence="1">
    <location>
        <begin position="308"/>
        <end position="319"/>
    </location>
</feature>
<evidence type="ECO:0000313" key="3">
    <source>
        <dbReference type="EMBL" id="GAA0778993.1"/>
    </source>
</evidence>
<evidence type="ECO:0000313" key="4">
    <source>
        <dbReference type="Proteomes" id="UP001501047"/>
    </source>
</evidence>
<evidence type="ECO:0000256" key="1">
    <source>
        <dbReference type="SAM" id="MobiDB-lite"/>
    </source>
</evidence>
<gene>
    <name evidence="3" type="ORF">GCM10008908_36800</name>
</gene>
<dbReference type="Gene3D" id="2.130.10.10">
    <property type="entry name" value="YVTN repeat-like/Quinoprotein amine dehydrogenase"/>
    <property type="match status" value="1"/>
</dbReference>
<keyword evidence="4" id="KW-1185">Reference proteome</keyword>
<protein>
    <recommendedName>
        <fullName evidence="5">Glycosyl hydrolase</fullName>
    </recommendedName>
</protein>
<dbReference type="Proteomes" id="UP001501047">
    <property type="component" value="Unassembled WGS sequence"/>
</dbReference>
<dbReference type="SUPFAM" id="SSF110296">
    <property type="entry name" value="Oligoxyloglucan reducing end-specific cellobiohydrolase"/>
    <property type="match status" value="1"/>
</dbReference>
<dbReference type="InterPro" id="IPR015943">
    <property type="entry name" value="WD40/YVTN_repeat-like_dom_sf"/>
</dbReference>
<feature type="transmembrane region" description="Helical" evidence="2">
    <location>
        <begin position="9"/>
        <end position="25"/>
    </location>
</feature>
<accession>A0ABP3W8U9</accession>
<keyword evidence="2" id="KW-0812">Transmembrane</keyword>
<proteinExistence type="predicted"/>
<feature type="transmembrane region" description="Helical" evidence="2">
    <location>
        <begin position="86"/>
        <end position="104"/>
    </location>
</feature>
<keyword evidence="2" id="KW-0472">Membrane</keyword>
<feature type="region of interest" description="Disordered" evidence="1">
    <location>
        <begin position="308"/>
        <end position="329"/>
    </location>
</feature>
<evidence type="ECO:0008006" key="5">
    <source>
        <dbReference type="Google" id="ProtNLM"/>
    </source>
</evidence>
<keyword evidence="2" id="KW-1133">Transmembrane helix</keyword>
<name>A0ABP3W8U9_CLOSU</name>
<organism evidence="3 4">
    <name type="scientific">Clostridium subterminale</name>
    <dbReference type="NCBI Taxonomy" id="1550"/>
    <lineage>
        <taxon>Bacteria</taxon>
        <taxon>Bacillati</taxon>
        <taxon>Bacillota</taxon>
        <taxon>Clostridia</taxon>
        <taxon>Eubacteriales</taxon>
        <taxon>Clostridiaceae</taxon>
        <taxon>Clostridium</taxon>
    </lineage>
</organism>
<reference evidence="4" key="1">
    <citation type="journal article" date="2019" name="Int. J. Syst. Evol. Microbiol.">
        <title>The Global Catalogue of Microorganisms (GCM) 10K type strain sequencing project: providing services to taxonomists for standard genome sequencing and annotation.</title>
        <authorList>
            <consortium name="The Broad Institute Genomics Platform"/>
            <consortium name="The Broad Institute Genome Sequencing Center for Infectious Disease"/>
            <person name="Wu L."/>
            <person name="Ma J."/>
        </authorList>
    </citation>
    <scope>NUCLEOTIDE SEQUENCE [LARGE SCALE GENOMIC DNA]</scope>
    <source>
        <strain evidence="4">JCM 1417</strain>
    </source>
</reference>